<dbReference type="EMBL" id="CAJOBH010205723">
    <property type="protein sequence ID" value="CAF4998282.1"/>
    <property type="molecule type" value="Genomic_DNA"/>
</dbReference>
<dbReference type="AlphaFoldDB" id="A0A8S2XKZ5"/>
<dbReference type="Proteomes" id="UP000681967">
    <property type="component" value="Unassembled WGS sequence"/>
</dbReference>
<organism evidence="4 6">
    <name type="scientific">Rotaria magnacalcarata</name>
    <dbReference type="NCBI Taxonomy" id="392030"/>
    <lineage>
        <taxon>Eukaryota</taxon>
        <taxon>Metazoa</taxon>
        <taxon>Spiralia</taxon>
        <taxon>Gnathifera</taxon>
        <taxon>Rotifera</taxon>
        <taxon>Eurotatoria</taxon>
        <taxon>Bdelloidea</taxon>
        <taxon>Philodinida</taxon>
        <taxon>Philodinidae</taxon>
        <taxon>Rotaria</taxon>
    </lineage>
</organism>
<gene>
    <name evidence="5" type="ORF">BYL167_LOCUS55370</name>
    <name evidence="4" type="ORF">GIL414_LOCUS34541</name>
</gene>
<evidence type="ECO:0000313" key="4">
    <source>
        <dbReference type="EMBL" id="CAF4497301.1"/>
    </source>
</evidence>
<dbReference type="GO" id="GO:0005576">
    <property type="term" value="C:extracellular region"/>
    <property type="evidence" value="ECO:0007669"/>
    <property type="project" value="InterPro"/>
</dbReference>
<accession>A0A8S2XKZ5</accession>
<dbReference type="Pfam" id="PF01607">
    <property type="entry name" value="CBM_14"/>
    <property type="match status" value="1"/>
</dbReference>
<dbReference type="InterPro" id="IPR002557">
    <property type="entry name" value="Chitin-bd_dom"/>
</dbReference>
<evidence type="ECO:0000313" key="5">
    <source>
        <dbReference type="EMBL" id="CAF4998282.1"/>
    </source>
</evidence>
<evidence type="ECO:0000313" key="6">
    <source>
        <dbReference type="Proteomes" id="UP000681720"/>
    </source>
</evidence>
<dbReference type="PROSITE" id="PS50940">
    <property type="entry name" value="CHIT_BIND_II"/>
    <property type="match status" value="1"/>
</dbReference>
<comment type="caution">
    <text evidence="4">The sequence shown here is derived from an EMBL/GenBank/DDBJ whole genome shotgun (WGS) entry which is preliminary data.</text>
</comment>
<dbReference type="Proteomes" id="UP000681720">
    <property type="component" value="Unassembled WGS sequence"/>
</dbReference>
<feature type="disulfide bond" evidence="1">
    <location>
        <begin position="67"/>
        <end position="76"/>
    </location>
</feature>
<dbReference type="EMBL" id="CAJOBJ010080114">
    <property type="protein sequence ID" value="CAF4497301.1"/>
    <property type="molecule type" value="Genomic_DNA"/>
</dbReference>
<reference evidence="4" key="1">
    <citation type="submission" date="2021-02" db="EMBL/GenBank/DDBJ databases">
        <authorList>
            <person name="Nowell W R."/>
        </authorList>
    </citation>
    <scope>NUCLEOTIDE SEQUENCE</scope>
</reference>
<dbReference type="PROSITE" id="PS50026">
    <property type="entry name" value="EGF_3"/>
    <property type="match status" value="1"/>
</dbReference>
<feature type="domain" description="EGF-like" evidence="2">
    <location>
        <begin position="37"/>
        <end position="77"/>
    </location>
</feature>
<evidence type="ECO:0008006" key="7">
    <source>
        <dbReference type="Google" id="ProtNLM"/>
    </source>
</evidence>
<comment type="caution">
    <text evidence="1">Lacks conserved residue(s) required for the propagation of feature annotation.</text>
</comment>
<dbReference type="GO" id="GO:0008061">
    <property type="term" value="F:chitin binding"/>
    <property type="evidence" value="ECO:0007669"/>
    <property type="project" value="InterPro"/>
</dbReference>
<name>A0A8S2XKZ5_9BILA</name>
<proteinExistence type="predicted"/>
<keyword evidence="1" id="KW-0245">EGF-like domain</keyword>
<dbReference type="PROSITE" id="PS00022">
    <property type="entry name" value="EGF_1"/>
    <property type="match status" value="1"/>
</dbReference>
<keyword evidence="1" id="KW-1015">Disulfide bond</keyword>
<dbReference type="InterPro" id="IPR036508">
    <property type="entry name" value="Chitin-bd_dom_sf"/>
</dbReference>
<dbReference type="Gene3D" id="2.170.140.10">
    <property type="entry name" value="Chitin binding domain"/>
    <property type="match status" value="1"/>
</dbReference>
<sequence length="144" mass="16157">MPTFFSKYGQSIGNLESPRAGQQKCELAHLYYDELRAMDGCGQIQCVNGGVCYENLPGLSISAYCLCKNGYTGKFCEIEYFQCQGNGRFPDLHNCARGKYFECIHYDNDGSNPYGVLLSRNCPATLRFNVFTDQCDYSANVQCI</sequence>
<protein>
    <recommendedName>
        <fullName evidence="7">EGF-like domain-containing protein</fullName>
    </recommendedName>
</protein>
<dbReference type="SMART" id="SM00181">
    <property type="entry name" value="EGF"/>
    <property type="match status" value="1"/>
</dbReference>
<dbReference type="InterPro" id="IPR000742">
    <property type="entry name" value="EGF"/>
</dbReference>
<dbReference type="Gene3D" id="2.10.25.10">
    <property type="entry name" value="Laminin"/>
    <property type="match status" value="1"/>
</dbReference>
<dbReference type="SUPFAM" id="SSF57625">
    <property type="entry name" value="Invertebrate chitin-binding proteins"/>
    <property type="match status" value="1"/>
</dbReference>
<feature type="domain" description="Chitin-binding type-2" evidence="3">
    <location>
        <begin position="80"/>
        <end position="144"/>
    </location>
</feature>
<dbReference type="PROSITE" id="PS01186">
    <property type="entry name" value="EGF_2"/>
    <property type="match status" value="1"/>
</dbReference>
<evidence type="ECO:0000259" key="2">
    <source>
        <dbReference type="PROSITE" id="PS50026"/>
    </source>
</evidence>
<evidence type="ECO:0000259" key="3">
    <source>
        <dbReference type="PROSITE" id="PS50940"/>
    </source>
</evidence>
<dbReference type="SUPFAM" id="SSF57196">
    <property type="entry name" value="EGF/Laminin"/>
    <property type="match status" value="1"/>
</dbReference>
<evidence type="ECO:0000256" key="1">
    <source>
        <dbReference type="PROSITE-ProRule" id="PRU00076"/>
    </source>
</evidence>